<comment type="caution">
    <text evidence="2">The sequence shown here is derived from an EMBL/GenBank/DDBJ whole genome shotgun (WGS) entry which is preliminary data.</text>
</comment>
<dbReference type="EMBL" id="JAGMVJ010000003">
    <property type="protein sequence ID" value="KAH7092060.1"/>
    <property type="molecule type" value="Genomic_DNA"/>
</dbReference>
<feature type="compositionally biased region" description="Basic and acidic residues" evidence="1">
    <location>
        <begin position="149"/>
        <end position="158"/>
    </location>
</feature>
<organism evidence="2 3">
    <name type="scientific">Paraphoma chrysanthemicola</name>
    <dbReference type="NCBI Taxonomy" id="798071"/>
    <lineage>
        <taxon>Eukaryota</taxon>
        <taxon>Fungi</taxon>
        <taxon>Dikarya</taxon>
        <taxon>Ascomycota</taxon>
        <taxon>Pezizomycotina</taxon>
        <taxon>Dothideomycetes</taxon>
        <taxon>Pleosporomycetidae</taxon>
        <taxon>Pleosporales</taxon>
        <taxon>Pleosporineae</taxon>
        <taxon>Phaeosphaeriaceae</taxon>
        <taxon>Paraphoma</taxon>
    </lineage>
</organism>
<feature type="compositionally biased region" description="Low complexity" evidence="1">
    <location>
        <begin position="59"/>
        <end position="73"/>
    </location>
</feature>
<feature type="compositionally biased region" description="Basic and acidic residues" evidence="1">
    <location>
        <begin position="185"/>
        <end position="209"/>
    </location>
</feature>
<sequence>MPSNPTHGQKVTTDPEGNRNPIYEGAGTVTSDSLAAESLKNDGDFGSGNPKAAASNQPSASTNTNNTDTSSATRLDPAVDAHAREAQEGWSEESSIKASKGLGKESGVGPTYNSIGSSVNSSGTTRGVSTTSQVGADGVQGNIAPEAAYAHDRSHDISKPAGTNITEDENLKGKTVFGEIGTKNDPGRLAEQEFAKRDAKVSGVSDKDLAQGGDSKFSALDRERST</sequence>
<dbReference type="Proteomes" id="UP000813461">
    <property type="component" value="Unassembled WGS sequence"/>
</dbReference>
<feature type="compositionally biased region" description="Low complexity" evidence="1">
    <location>
        <begin position="116"/>
        <end position="135"/>
    </location>
</feature>
<name>A0A8K0W329_9PLEO</name>
<keyword evidence="3" id="KW-1185">Reference proteome</keyword>
<reference evidence="2" key="1">
    <citation type="journal article" date="2021" name="Nat. Commun.">
        <title>Genetic determinants of endophytism in the Arabidopsis root mycobiome.</title>
        <authorList>
            <person name="Mesny F."/>
            <person name="Miyauchi S."/>
            <person name="Thiergart T."/>
            <person name="Pickel B."/>
            <person name="Atanasova L."/>
            <person name="Karlsson M."/>
            <person name="Huettel B."/>
            <person name="Barry K.W."/>
            <person name="Haridas S."/>
            <person name="Chen C."/>
            <person name="Bauer D."/>
            <person name="Andreopoulos W."/>
            <person name="Pangilinan J."/>
            <person name="LaButti K."/>
            <person name="Riley R."/>
            <person name="Lipzen A."/>
            <person name="Clum A."/>
            <person name="Drula E."/>
            <person name="Henrissat B."/>
            <person name="Kohler A."/>
            <person name="Grigoriev I.V."/>
            <person name="Martin F.M."/>
            <person name="Hacquard S."/>
        </authorList>
    </citation>
    <scope>NUCLEOTIDE SEQUENCE</scope>
    <source>
        <strain evidence="2">MPI-SDFR-AT-0120</strain>
    </source>
</reference>
<dbReference type="AlphaFoldDB" id="A0A8K0W329"/>
<gene>
    <name evidence="2" type="ORF">FB567DRAFT_516393</name>
</gene>
<evidence type="ECO:0000313" key="3">
    <source>
        <dbReference type="Proteomes" id="UP000813461"/>
    </source>
</evidence>
<feature type="region of interest" description="Disordered" evidence="1">
    <location>
        <begin position="1"/>
        <end position="226"/>
    </location>
</feature>
<accession>A0A8K0W329</accession>
<evidence type="ECO:0000256" key="1">
    <source>
        <dbReference type="SAM" id="MobiDB-lite"/>
    </source>
</evidence>
<dbReference type="OrthoDB" id="5383057at2759"/>
<feature type="compositionally biased region" description="Basic and acidic residues" evidence="1">
    <location>
        <begin position="77"/>
        <end position="87"/>
    </location>
</feature>
<evidence type="ECO:0000313" key="2">
    <source>
        <dbReference type="EMBL" id="KAH7092060.1"/>
    </source>
</evidence>
<protein>
    <submittedName>
        <fullName evidence="2">Uncharacterized protein</fullName>
    </submittedName>
</protein>
<feature type="compositionally biased region" description="Polar residues" evidence="1">
    <location>
        <begin position="1"/>
        <end position="12"/>
    </location>
</feature>
<proteinExistence type="predicted"/>